<keyword evidence="3" id="KW-1185">Reference proteome</keyword>
<feature type="region of interest" description="Disordered" evidence="1">
    <location>
        <begin position="563"/>
        <end position="597"/>
    </location>
</feature>
<accession>A0A135LKY4</accession>
<dbReference type="RefSeq" id="XP_040648168.1">
    <property type="nucleotide sequence ID" value="XM_040793313.1"/>
</dbReference>
<feature type="region of interest" description="Disordered" evidence="1">
    <location>
        <begin position="113"/>
        <end position="134"/>
    </location>
</feature>
<dbReference type="OrthoDB" id="4349893at2759"/>
<feature type="region of interest" description="Disordered" evidence="1">
    <location>
        <begin position="428"/>
        <end position="450"/>
    </location>
</feature>
<feature type="compositionally biased region" description="Acidic residues" evidence="1">
    <location>
        <begin position="428"/>
        <end position="439"/>
    </location>
</feature>
<proteinExistence type="predicted"/>
<dbReference type="AlphaFoldDB" id="A0A135LKY4"/>
<dbReference type="GeneID" id="63708613"/>
<comment type="caution">
    <text evidence="2">The sequence shown here is derived from an EMBL/GenBank/DDBJ whole genome shotgun (WGS) entry which is preliminary data.</text>
</comment>
<evidence type="ECO:0000313" key="3">
    <source>
        <dbReference type="Proteomes" id="UP000070168"/>
    </source>
</evidence>
<dbReference type="STRING" id="5078.A0A135LKY4"/>
<feature type="compositionally biased region" description="Low complexity" evidence="1">
    <location>
        <begin position="440"/>
        <end position="450"/>
    </location>
</feature>
<protein>
    <submittedName>
        <fullName evidence="2">Uncharacterized protein</fullName>
    </submittedName>
</protein>
<feature type="compositionally biased region" description="Polar residues" evidence="1">
    <location>
        <begin position="386"/>
        <end position="395"/>
    </location>
</feature>
<feature type="region of interest" description="Disordered" evidence="1">
    <location>
        <begin position="503"/>
        <end position="525"/>
    </location>
</feature>
<feature type="compositionally biased region" description="Acidic residues" evidence="1">
    <location>
        <begin position="730"/>
        <end position="740"/>
    </location>
</feature>
<reference evidence="2 3" key="1">
    <citation type="journal article" date="2016" name="BMC Genomics">
        <title>Genome sequencing and secondary metabolism of the postharvest pathogen Penicillium griseofulvum.</title>
        <authorList>
            <person name="Banani H."/>
            <person name="Marcet-Houben M."/>
            <person name="Ballester A.R."/>
            <person name="Abbruscato P."/>
            <person name="Gonzalez-Candelas L."/>
            <person name="Gabaldon T."/>
            <person name="Spadaro D."/>
        </authorList>
    </citation>
    <scope>NUCLEOTIDE SEQUENCE [LARGE SCALE GENOMIC DNA]</scope>
    <source>
        <strain evidence="2 3">PG3</strain>
    </source>
</reference>
<feature type="compositionally biased region" description="Polar residues" evidence="1">
    <location>
        <begin position="328"/>
        <end position="339"/>
    </location>
</feature>
<feature type="compositionally biased region" description="Polar residues" evidence="1">
    <location>
        <begin position="684"/>
        <end position="695"/>
    </location>
</feature>
<feature type="region of interest" description="Disordered" evidence="1">
    <location>
        <begin position="1"/>
        <end position="77"/>
    </location>
</feature>
<dbReference type="OMA" id="YHAGTEH"/>
<sequence length="782" mass="83341">MDNRPRHPASPGSSGLPQEDTTELINEPTENNESTSTNHPVAGPSQSSTSYPTLDILQAHLAAEADSDSDEDAGPRVHPDFFVHLERLRSVNEANRVNARRVAEARFQAHQAQLALNQSQHESPQFANAPNQPWYDFDEEDLLQTSPMGSSEQHGTQAPAAAGSFVPSWQAAYETSDPVPAYPRDRSSEHRAPSPSPVAAPRRAPRRAAAGPSPLGNPPMTAEPERRYTDHGNPYTFARDPPLISDDVVPLSPERMLQAWLIRAQLIAGVRPEDLQPMSRPSGMRHRTPPWIVFNDSGAHIIRIEPARFNGVMLPMPDLPWFPRRADPNSSTAPVSSNAPAALGLSTASNNSIDPSSTSTPNQPTGPTSTDNSTLPDAPDMEPAPSSVSIPNPQVLQDVPATPNPPVASNLLPVQPIDPTQLIVLTSSDDETTSDDETLPDASDMAAAPSSVSISNAPVFRDVLVTPRPPVALGRLTIPTSLDDETLPDTPDIITSVSSLTLNSPQDLTVPQNSPVDSNQSDDIDPRVDRFVQGAAASLATLDAQFQPAARRHFDDLDPIAPLDSLTMPAPGGIDVSNPTSVPEQSLGGPSQHVANIQDPDPRVVAFLQPLRLHEPANSSSSSMLDTRPEGPSTTEPASNESSQIPAVALQSQSQTRVPLTVQNRTDADSISSREAPRVGASPAPSQDQVSSSSNEHTETGHVSAPEAAHGTANGNGVVHHDILWSQPDGPDEEDEEDDLYGPSWPRLRRFPLDGADDSLGAGRLSGESKAPSDQSSFGGLI</sequence>
<feature type="compositionally biased region" description="Basic and acidic residues" evidence="1">
    <location>
        <begin position="183"/>
        <end position="192"/>
    </location>
</feature>
<gene>
    <name evidence="2" type="ORF">PGRI_056000</name>
</gene>
<feature type="compositionally biased region" description="Polar residues" evidence="1">
    <location>
        <begin position="503"/>
        <end position="521"/>
    </location>
</feature>
<dbReference type="Proteomes" id="UP000070168">
    <property type="component" value="Unassembled WGS sequence"/>
</dbReference>
<dbReference type="EMBL" id="LHQR01000048">
    <property type="protein sequence ID" value="KXG49632.1"/>
    <property type="molecule type" value="Genomic_DNA"/>
</dbReference>
<name>A0A135LKY4_PENPA</name>
<feature type="region of interest" description="Disordered" evidence="1">
    <location>
        <begin position="176"/>
        <end position="244"/>
    </location>
</feature>
<evidence type="ECO:0000256" key="1">
    <source>
        <dbReference type="SAM" id="MobiDB-lite"/>
    </source>
</evidence>
<feature type="compositionally biased region" description="Low complexity" evidence="1">
    <location>
        <begin position="197"/>
        <end position="214"/>
    </location>
</feature>
<organism evidence="2 3">
    <name type="scientific">Penicillium patulum</name>
    <name type="common">Penicillium griseofulvum</name>
    <dbReference type="NCBI Taxonomy" id="5078"/>
    <lineage>
        <taxon>Eukaryota</taxon>
        <taxon>Fungi</taxon>
        <taxon>Dikarya</taxon>
        <taxon>Ascomycota</taxon>
        <taxon>Pezizomycotina</taxon>
        <taxon>Eurotiomycetes</taxon>
        <taxon>Eurotiomycetidae</taxon>
        <taxon>Eurotiales</taxon>
        <taxon>Aspergillaceae</taxon>
        <taxon>Penicillium</taxon>
    </lineage>
</organism>
<feature type="compositionally biased region" description="Polar residues" evidence="1">
    <location>
        <begin position="632"/>
        <end position="673"/>
    </location>
</feature>
<feature type="compositionally biased region" description="Polar residues" evidence="1">
    <location>
        <begin position="113"/>
        <end position="131"/>
    </location>
</feature>
<feature type="compositionally biased region" description="Polar residues" evidence="1">
    <location>
        <begin position="772"/>
        <end position="782"/>
    </location>
</feature>
<feature type="region of interest" description="Disordered" evidence="1">
    <location>
        <begin position="614"/>
        <end position="782"/>
    </location>
</feature>
<feature type="compositionally biased region" description="Polar residues" evidence="1">
    <location>
        <begin position="28"/>
        <end position="52"/>
    </location>
</feature>
<feature type="region of interest" description="Disordered" evidence="1">
    <location>
        <begin position="325"/>
        <end position="414"/>
    </location>
</feature>
<feature type="compositionally biased region" description="Polar residues" evidence="1">
    <location>
        <begin position="346"/>
        <end position="375"/>
    </location>
</feature>
<evidence type="ECO:0000313" key="2">
    <source>
        <dbReference type="EMBL" id="KXG49632.1"/>
    </source>
</evidence>